<gene>
    <name evidence="10 13" type="primary">pheA</name>
    <name evidence="13" type="ORF">NCTC10254_00057</name>
</gene>
<dbReference type="GeneID" id="84573459"/>
<dbReference type="EC" id="4.2.1.51" evidence="2 10"/>
<feature type="domain" description="Prephenate dehydratase" evidence="11">
    <location>
        <begin position="4"/>
        <end position="219"/>
    </location>
</feature>
<comment type="pathway">
    <text evidence="1 10">Amino-acid biosynthesis; L-phenylalanine biosynthesis; phenylpyruvate from prephenate: step 1/1.</text>
</comment>
<dbReference type="Gene3D" id="3.30.70.260">
    <property type="match status" value="1"/>
</dbReference>
<dbReference type="GO" id="GO:0009094">
    <property type="term" value="P:L-phenylalanine biosynthetic process"/>
    <property type="evidence" value="ECO:0007669"/>
    <property type="project" value="UniProtKB-UniPathway"/>
</dbReference>
<evidence type="ECO:0000256" key="5">
    <source>
        <dbReference type="ARBA" id="ARBA00023141"/>
    </source>
</evidence>
<dbReference type="PANTHER" id="PTHR21022:SF19">
    <property type="entry name" value="PREPHENATE DEHYDRATASE-RELATED"/>
    <property type="match status" value="1"/>
</dbReference>
<dbReference type="PROSITE" id="PS51671">
    <property type="entry name" value="ACT"/>
    <property type="match status" value="1"/>
</dbReference>
<dbReference type="EMBL" id="UARK01000001">
    <property type="protein sequence ID" value="SPW23700.1"/>
    <property type="molecule type" value="Genomic_DNA"/>
</dbReference>
<evidence type="ECO:0000259" key="12">
    <source>
        <dbReference type="PROSITE" id="PS51671"/>
    </source>
</evidence>
<dbReference type="UniPathway" id="UPA00121">
    <property type="reaction ID" value="UER00345"/>
</dbReference>
<organism evidence="13 14">
    <name type="scientific">Corynebacterium matruchotii</name>
    <dbReference type="NCBI Taxonomy" id="43768"/>
    <lineage>
        <taxon>Bacteria</taxon>
        <taxon>Bacillati</taxon>
        <taxon>Actinomycetota</taxon>
        <taxon>Actinomycetes</taxon>
        <taxon>Mycobacteriales</taxon>
        <taxon>Corynebacteriaceae</taxon>
        <taxon>Corynebacterium</taxon>
    </lineage>
</organism>
<dbReference type="PIRSF" id="PIRSF001500">
    <property type="entry name" value="Chor_mut_pdt_Ppr"/>
    <property type="match status" value="1"/>
</dbReference>
<keyword evidence="7 10" id="KW-0456">Lyase</keyword>
<dbReference type="Pfam" id="PF01842">
    <property type="entry name" value="ACT"/>
    <property type="match status" value="1"/>
</dbReference>
<dbReference type="CDD" id="cd13632">
    <property type="entry name" value="PBP2_Aa-PDT_like"/>
    <property type="match status" value="1"/>
</dbReference>
<sequence>MSVTVAYLGPAGTFTEAALWEFAHRGYLTTPVTDAKTMLVDATRGGGAGLEAGAGGAPAASPADNVIPFPCTSPREAISALRAGDADYAVVAIENSVDGFVTPTFDALDADGIQIYAELDLPIAFAMMMRPGMSLSEVTTVTTHPVAYQQVKTWLADTIGEHTFVPASSNAAAAQIVADGGADLAAAPVRSAELFHLTVVAENIADVAGARTRFVVVGPTGMSPAPTGVDRTAVVFTLRNEPGSLVAALTEFAVRGVDLSRIESRPIENGLGTYRFHVDLNGHVTQPMVAEALRALYVRCESIKFLGSWPAAPTASERERQLHHNNRLLAEAESWVSAAQTGRMM</sequence>
<dbReference type="RefSeq" id="WP_005525078.1">
    <property type="nucleotide sequence ID" value="NZ_CP050134.2"/>
</dbReference>
<evidence type="ECO:0000256" key="10">
    <source>
        <dbReference type="RuleBase" id="RU361254"/>
    </source>
</evidence>
<accession>A0A6H9XGH6</accession>
<proteinExistence type="predicted"/>
<evidence type="ECO:0000313" key="14">
    <source>
        <dbReference type="Proteomes" id="UP000249886"/>
    </source>
</evidence>
<evidence type="ECO:0000256" key="3">
    <source>
        <dbReference type="ARBA" id="ARBA00021872"/>
    </source>
</evidence>
<dbReference type="InterPro" id="IPR002912">
    <property type="entry name" value="ACT_dom"/>
</dbReference>
<dbReference type="SUPFAM" id="SSF55021">
    <property type="entry name" value="ACT-like"/>
    <property type="match status" value="1"/>
</dbReference>
<dbReference type="PROSITE" id="PS51171">
    <property type="entry name" value="PREPHENATE_DEHYDR_3"/>
    <property type="match status" value="1"/>
</dbReference>
<evidence type="ECO:0000256" key="7">
    <source>
        <dbReference type="ARBA" id="ARBA00023239"/>
    </source>
</evidence>
<feature type="domain" description="ACT" evidence="12">
    <location>
        <begin position="233"/>
        <end position="310"/>
    </location>
</feature>
<feature type="site" description="Essential for prephenate dehydratase activity" evidence="9">
    <location>
        <position position="212"/>
    </location>
</feature>
<keyword evidence="5 10" id="KW-0057">Aromatic amino acid biosynthesis</keyword>
<dbReference type="Pfam" id="PF00800">
    <property type="entry name" value="PDT"/>
    <property type="match status" value="1"/>
</dbReference>
<dbReference type="CDD" id="cd04905">
    <property type="entry name" value="ACT_CM-PDT"/>
    <property type="match status" value="1"/>
</dbReference>
<evidence type="ECO:0000256" key="2">
    <source>
        <dbReference type="ARBA" id="ARBA00013147"/>
    </source>
</evidence>
<protein>
    <recommendedName>
        <fullName evidence="3 10">Prephenate dehydratase</fullName>
        <shortName evidence="10">PDT</shortName>
        <ecNumber evidence="2 10">4.2.1.51</ecNumber>
    </recommendedName>
</protein>
<evidence type="ECO:0000256" key="1">
    <source>
        <dbReference type="ARBA" id="ARBA00004741"/>
    </source>
</evidence>
<evidence type="ECO:0000256" key="9">
    <source>
        <dbReference type="PIRSR" id="PIRSR001500-2"/>
    </source>
</evidence>
<dbReference type="InterPro" id="IPR008242">
    <property type="entry name" value="Chor_mutase/pphenate_deHydtase"/>
</dbReference>
<dbReference type="InterPro" id="IPR045865">
    <property type="entry name" value="ACT-like_dom_sf"/>
</dbReference>
<dbReference type="Gene3D" id="3.40.190.10">
    <property type="entry name" value="Periplasmic binding protein-like II"/>
    <property type="match status" value="2"/>
</dbReference>
<dbReference type="Proteomes" id="UP000249886">
    <property type="component" value="Unassembled WGS sequence"/>
</dbReference>
<dbReference type="PROSITE" id="PS00857">
    <property type="entry name" value="PREPHENATE_DEHYDR_1"/>
    <property type="match status" value="1"/>
</dbReference>
<comment type="catalytic activity">
    <reaction evidence="8 10">
        <text>prephenate + H(+) = 3-phenylpyruvate + CO2 + H2O</text>
        <dbReference type="Rhea" id="RHEA:21648"/>
        <dbReference type="ChEBI" id="CHEBI:15377"/>
        <dbReference type="ChEBI" id="CHEBI:15378"/>
        <dbReference type="ChEBI" id="CHEBI:16526"/>
        <dbReference type="ChEBI" id="CHEBI:18005"/>
        <dbReference type="ChEBI" id="CHEBI:29934"/>
        <dbReference type="EC" id="4.2.1.51"/>
    </reaction>
</comment>
<dbReference type="GO" id="GO:0005737">
    <property type="term" value="C:cytoplasm"/>
    <property type="evidence" value="ECO:0007669"/>
    <property type="project" value="TreeGrafter"/>
</dbReference>
<comment type="caution">
    <text evidence="13">The sequence shown here is derived from an EMBL/GenBank/DDBJ whole genome shotgun (WGS) entry which is preliminary data.</text>
</comment>
<dbReference type="PROSITE" id="PS00858">
    <property type="entry name" value="PREPHENATE_DEHYDR_2"/>
    <property type="match status" value="1"/>
</dbReference>
<dbReference type="InterPro" id="IPR001086">
    <property type="entry name" value="Preph_deHydtase"/>
</dbReference>
<dbReference type="GO" id="GO:0004664">
    <property type="term" value="F:prephenate dehydratase activity"/>
    <property type="evidence" value="ECO:0007669"/>
    <property type="project" value="UniProtKB-UniRule"/>
</dbReference>
<keyword evidence="4 10" id="KW-0028">Amino-acid biosynthesis</keyword>
<dbReference type="NCBIfam" id="NF008865">
    <property type="entry name" value="PRK11898.1"/>
    <property type="match status" value="1"/>
</dbReference>
<evidence type="ECO:0000313" key="13">
    <source>
        <dbReference type="EMBL" id="SPW23700.1"/>
    </source>
</evidence>
<reference evidence="13 14" key="1">
    <citation type="submission" date="2018-06" db="EMBL/GenBank/DDBJ databases">
        <authorList>
            <consortium name="Pathogen Informatics"/>
            <person name="Doyle S."/>
        </authorList>
    </citation>
    <scope>NUCLEOTIDE SEQUENCE [LARGE SCALE GENOMIC DNA]</scope>
    <source>
        <strain evidence="13 14">NCTC10254</strain>
    </source>
</reference>
<evidence type="ECO:0000256" key="6">
    <source>
        <dbReference type="ARBA" id="ARBA00023222"/>
    </source>
</evidence>
<dbReference type="SUPFAM" id="SSF53850">
    <property type="entry name" value="Periplasmic binding protein-like II"/>
    <property type="match status" value="1"/>
</dbReference>
<dbReference type="FunFam" id="3.30.70.260:FF:000012">
    <property type="entry name" value="Prephenate dehydratase"/>
    <property type="match status" value="1"/>
</dbReference>
<keyword evidence="6 10" id="KW-0584">Phenylalanine biosynthesis</keyword>
<dbReference type="PANTHER" id="PTHR21022">
    <property type="entry name" value="PREPHENATE DEHYDRATASE P PROTEIN"/>
    <property type="match status" value="1"/>
</dbReference>
<evidence type="ECO:0000256" key="8">
    <source>
        <dbReference type="ARBA" id="ARBA00047848"/>
    </source>
</evidence>
<dbReference type="AlphaFoldDB" id="A0A6H9XGH6"/>
<evidence type="ECO:0000256" key="4">
    <source>
        <dbReference type="ARBA" id="ARBA00022605"/>
    </source>
</evidence>
<dbReference type="InterPro" id="IPR018528">
    <property type="entry name" value="Preph_deHydtase_CS"/>
</dbReference>
<name>A0A6H9XGH6_9CORY</name>
<evidence type="ECO:0000259" key="11">
    <source>
        <dbReference type="PROSITE" id="PS51171"/>
    </source>
</evidence>